<evidence type="ECO:0000313" key="3">
    <source>
        <dbReference type="Proteomes" id="UP001057877"/>
    </source>
</evidence>
<dbReference type="PROSITE" id="PS51502">
    <property type="entry name" value="S_R_A_B_BARREL"/>
    <property type="match status" value="1"/>
</dbReference>
<gene>
    <name evidence="2" type="ORF">L1F29_03560</name>
</gene>
<proteinExistence type="predicted"/>
<evidence type="ECO:0000313" key="2">
    <source>
        <dbReference type="EMBL" id="UVI30954.1"/>
    </source>
</evidence>
<evidence type="ECO:0000259" key="1">
    <source>
        <dbReference type="PROSITE" id="PS51502"/>
    </source>
</evidence>
<dbReference type="InterPro" id="IPR013097">
    <property type="entry name" value="Dabb"/>
</dbReference>
<dbReference type="EMBL" id="CP091430">
    <property type="protein sequence ID" value="UVI30954.1"/>
    <property type="molecule type" value="Genomic_DNA"/>
</dbReference>
<feature type="domain" description="Stress-response A/B barrel" evidence="1">
    <location>
        <begin position="2"/>
        <end position="94"/>
    </location>
</feature>
<protein>
    <submittedName>
        <fullName evidence="2">Dabb family protein</fullName>
    </submittedName>
</protein>
<dbReference type="RefSeq" id="WP_258387017.1">
    <property type="nucleotide sequence ID" value="NZ_CP091430.1"/>
</dbReference>
<name>A0ABY5SAJ3_9BACL</name>
<dbReference type="Gene3D" id="3.30.70.100">
    <property type="match status" value="1"/>
</dbReference>
<dbReference type="SUPFAM" id="SSF54909">
    <property type="entry name" value="Dimeric alpha+beta barrel"/>
    <property type="match status" value="1"/>
</dbReference>
<dbReference type="Pfam" id="PF07876">
    <property type="entry name" value="Dabb"/>
    <property type="match status" value="1"/>
</dbReference>
<keyword evidence="3" id="KW-1185">Reference proteome</keyword>
<dbReference type="Proteomes" id="UP001057877">
    <property type="component" value="Chromosome"/>
</dbReference>
<sequence>MIKHLIVFNPHDQATHEDCLAMLAKGKKELSQIPGVVKVSYGVAVAANAKYKYTFEALFENESVIETYKHHPIHVKFADEDFRPMAVDRITTDYEIL</sequence>
<organism evidence="2 3">
    <name type="scientific">Paenibacillus spongiae</name>
    <dbReference type="NCBI Taxonomy" id="2909671"/>
    <lineage>
        <taxon>Bacteria</taxon>
        <taxon>Bacillati</taxon>
        <taxon>Bacillota</taxon>
        <taxon>Bacilli</taxon>
        <taxon>Bacillales</taxon>
        <taxon>Paenibacillaceae</taxon>
        <taxon>Paenibacillus</taxon>
    </lineage>
</organism>
<accession>A0ABY5SAJ3</accession>
<dbReference type="SMART" id="SM00886">
    <property type="entry name" value="Dabb"/>
    <property type="match status" value="1"/>
</dbReference>
<dbReference type="InterPro" id="IPR011008">
    <property type="entry name" value="Dimeric_a/b-barrel"/>
</dbReference>
<reference evidence="2" key="1">
    <citation type="submission" date="2022-01" db="EMBL/GenBank/DDBJ databases">
        <title>Paenibacillus spongiae sp. nov., isolated from marine sponge.</title>
        <authorList>
            <person name="Li Z."/>
            <person name="Zhang M."/>
        </authorList>
    </citation>
    <scope>NUCLEOTIDE SEQUENCE</scope>
    <source>
        <strain evidence="2">PHS-Z3</strain>
    </source>
</reference>